<evidence type="ECO:0000313" key="2">
    <source>
        <dbReference type="EMBL" id="EPQ57849.1"/>
    </source>
</evidence>
<organism evidence="2 3">
    <name type="scientific">Gloeophyllum trabeum (strain ATCC 11539 / FP-39264 / Madison 617)</name>
    <name type="common">Brown rot fungus</name>
    <dbReference type="NCBI Taxonomy" id="670483"/>
    <lineage>
        <taxon>Eukaryota</taxon>
        <taxon>Fungi</taxon>
        <taxon>Dikarya</taxon>
        <taxon>Basidiomycota</taxon>
        <taxon>Agaricomycotina</taxon>
        <taxon>Agaricomycetes</taxon>
        <taxon>Gloeophyllales</taxon>
        <taxon>Gloeophyllaceae</taxon>
        <taxon>Gloeophyllum</taxon>
    </lineage>
</organism>
<dbReference type="KEGG" id="gtr:GLOTRDRAFT_126341"/>
<dbReference type="GeneID" id="19301380"/>
<evidence type="ECO:0000256" key="1">
    <source>
        <dbReference type="SAM" id="MobiDB-lite"/>
    </source>
</evidence>
<evidence type="ECO:0000313" key="3">
    <source>
        <dbReference type="Proteomes" id="UP000030669"/>
    </source>
</evidence>
<reference evidence="2 3" key="1">
    <citation type="journal article" date="2012" name="Science">
        <title>The Paleozoic origin of enzymatic lignin decomposition reconstructed from 31 fungal genomes.</title>
        <authorList>
            <person name="Floudas D."/>
            <person name="Binder M."/>
            <person name="Riley R."/>
            <person name="Barry K."/>
            <person name="Blanchette R.A."/>
            <person name="Henrissat B."/>
            <person name="Martinez A.T."/>
            <person name="Otillar R."/>
            <person name="Spatafora J.W."/>
            <person name="Yadav J.S."/>
            <person name="Aerts A."/>
            <person name="Benoit I."/>
            <person name="Boyd A."/>
            <person name="Carlson A."/>
            <person name="Copeland A."/>
            <person name="Coutinho P.M."/>
            <person name="de Vries R.P."/>
            <person name="Ferreira P."/>
            <person name="Findley K."/>
            <person name="Foster B."/>
            <person name="Gaskell J."/>
            <person name="Glotzer D."/>
            <person name="Gorecki P."/>
            <person name="Heitman J."/>
            <person name="Hesse C."/>
            <person name="Hori C."/>
            <person name="Igarashi K."/>
            <person name="Jurgens J.A."/>
            <person name="Kallen N."/>
            <person name="Kersten P."/>
            <person name="Kohler A."/>
            <person name="Kuees U."/>
            <person name="Kumar T.K.A."/>
            <person name="Kuo A."/>
            <person name="LaButti K."/>
            <person name="Larrondo L.F."/>
            <person name="Lindquist E."/>
            <person name="Ling A."/>
            <person name="Lombard V."/>
            <person name="Lucas S."/>
            <person name="Lundell T."/>
            <person name="Martin R."/>
            <person name="McLaughlin D.J."/>
            <person name="Morgenstern I."/>
            <person name="Morin E."/>
            <person name="Murat C."/>
            <person name="Nagy L.G."/>
            <person name="Nolan M."/>
            <person name="Ohm R.A."/>
            <person name="Patyshakuliyeva A."/>
            <person name="Rokas A."/>
            <person name="Ruiz-Duenas F.J."/>
            <person name="Sabat G."/>
            <person name="Salamov A."/>
            <person name="Samejima M."/>
            <person name="Schmutz J."/>
            <person name="Slot J.C."/>
            <person name="St John F."/>
            <person name="Stenlid J."/>
            <person name="Sun H."/>
            <person name="Sun S."/>
            <person name="Syed K."/>
            <person name="Tsang A."/>
            <person name="Wiebenga A."/>
            <person name="Young D."/>
            <person name="Pisabarro A."/>
            <person name="Eastwood D.C."/>
            <person name="Martin F."/>
            <person name="Cullen D."/>
            <person name="Grigoriev I.V."/>
            <person name="Hibbett D.S."/>
        </authorList>
    </citation>
    <scope>NUCLEOTIDE SEQUENCE [LARGE SCALE GENOMIC DNA]</scope>
    <source>
        <strain evidence="2 3">ATCC 11539</strain>
    </source>
</reference>
<dbReference type="Proteomes" id="UP000030669">
    <property type="component" value="Unassembled WGS sequence"/>
</dbReference>
<proteinExistence type="predicted"/>
<dbReference type="HOGENOM" id="CLU_153375_0_0_1"/>
<feature type="region of interest" description="Disordered" evidence="1">
    <location>
        <begin position="11"/>
        <end position="34"/>
    </location>
</feature>
<gene>
    <name evidence="2" type="ORF">GLOTRDRAFT_126341</name>
</gene>
<dbReference type="RefSeq" id="XP_007863195.1">
    <property type="nucleotide sequence ID" value="XM_007865004.1"/>
</dbReference>
<sequence>MPVCRFIIASPLPTSSNPSPRADTSPAPRRWQTQPVHGSHHVLGFLITKDILNRPIYDKFIPLPDNPSERERESCFQTFHDFLPQFLPREYGLTNLDSVLVYVDKERMKMGAALVLADNRGAHSKQREPPLPDVVDKIADDLGLEGDAREPIWYKCVY</sequence>
<dbReference type="eggNOG" id="ENOG502SSKT">
    <property type="taxonomic scope" value="Eukaryota"/>
</dbReference>
<name>S7RWW4_GLOTA</name>
<keyword evidence="3" id="KW-1185">Reference proteome</keyword>
<dbReference type="OrthoDB" id="3217565at2759"/>
<accession>S7RWW4</accession>
<protein>
    <submittedName>
        <fullName evidence="2">Uncharacterized protein</fullName>
    </submittedName>
</protein>
<dbReference type="AlphaFoldDB" id="S7RWW4"/>
<dbReference type="EMBL" id="KB469298">
    <property type="protein sequence ID" value="EPQ57849.1"/>
    <property type="molecule type" value="Genomic_DNA"/>
</dbReference>